<evidence type="ECO:0000259" key="7">
    <source>
        <dbReference type="PROSITE" id="PS50011"/>
    </source>
</evidence>
<evidence type="ECO:0000256" key="1">
    <source>
        <dbReference type="ARBA" id="ARBA00022679"/>
    </source>
</evidence>
<protein>
    <submittedName>
        <fullName evidence="8">Protein kinase</fullName>
    </submittedName>
</protein>
<dbReference type="PANTHER" id="PTHR43289">
    <property type="entry name" value="MITOGEN-ACTIVATED PROTEIN KINASE KINASE KINASE 20-RELATED"/>
    <property type="match status" value="1"/>
</dbReference>
<dbReference type="CDD" id="cd14014">
    <property type="entry name" value="STKc_PknB_like"/>
    <property type="match status" value="1"/>
</dbReference>
<dbReference type="InterPro" id="IPR011009">
    <property type="entry name" value="Kinase-like_dom_sf"/>
</dbReference>
<feature type="region of interest" description="Disordered" evidence="6">
    <location>
        <begin position="518"/>
        <end position="564"/>
    </location>
</feature>
<dbReference type="PROSITE" id="PS00108">
    <property type="entry name" value="PROTEIN_KINASE_ST"/>
    <property type="match status" value="1"/>
</dbReference>
<dbReference type="Gene3D" id="3.30.200.20">
    <property type="entry name" value="Phosphorylase Kinase, domain 1"/>
    <property type="match status" value="1"/>
</dbReference>
<feature type="domain" description="Protein kinase" evidence="7">
    <location>
        <begin position="63"/>
        <end position="330"/>
    </location>
</feature>
<accession>A0ABX7NMY9</accession>
<dbReference type="RefSeq" id="WP_206721800.1">
    <property type="nucleotide sequence ID" value="NZ_CP071090.1"/>
</dbReference>
<keyword evidence="4 5" id="KW-0067">ATP-binding</keyword>
<gene>
    <name evidence="8" type="ORF">JY651_33830</name>
</gene>
<evidence type="ECO:0000313" key="9">
    <source>
        <dbReference type="Proteomes" id="UP000662747"/>
    </source>
</evidence>
<dbReference type="GO" id="GO:0016301">
    <property type="term" value="F:kinase activity"/>
    <property type="evidence" value="ECO:0007669"/>
    <property type="project" value="UniProtKB-KW"/>
</dbReference>
<organism evidence="8 9">
    <name type="scientific">Pyxidicoccus parkwayensis</name>
    <dbReference type="NCBI Taxonomy" id="2813578"/>
    <lineage>
        <taxon>Bacteria</taxon>
        <taxon>Pseudomonadati</taxon>
        <taxon>Myxococcota</taxon>
        <taxon>Myxococcia</taxon>
        <taxon>Myxococcales</taxon>
        <taxon>Cystobacterineae</taxon>
        <taxon>Myxococcaceae</taxon>
        <taxon>Pyxidicoccus</taxon>
    </lineage>
</organism>
<dbReference type="PROSITE" id="PS00107">
    <property type="entry name" value="PROTEIN_KINASE_ATP"/>
    <property type="match status" value="1"/>
</dbReference>
<evidence type="ECO:0000256" key="5">
    <source>
        <dbReference type="PROSITE-ProRule" id="PRU10141"/>
    </source>
</evidence>
<name>A0ABX7NMY9_9BACT</name>
<sequence length="640" mass="67953">MAPSPYDYENEVTARRVAPSAPPVTARPLVVGAPAAFTEEEGGGAWEKSVARDVLVGKQLGDYVVKRRIGAGGMGIVYEGEHPVIGRKVAIKILRPDFAEGGRSRDLASEARAAAAIRHRGIIDIFGFGSIPGVGQYLVMEFLDGAPLDEIIGQRAPMLEVEVVTVLDDLLSALAAAHAAGVIHRDLKPGNVFVVRDGSGNEYVKVLDFGLAKRAEAPNATTPQTRASMMVGTPEYMAPEQACGQQVGPHTDLYAVGVIAFEMLTRRLPFEGPTPMAIAVHHVRTPPPSPSQYVELHPELESLVMRLLAKTPEERPASADAVRRELKVILKKLSSDATQLSAPPRESPPSTVSQEAVAVPPPPRVRTDRFAQPPGRRTGPPSQAPQRVTPAPMAPTSPDARAVDPTEMDLAPVHASRSRAVMVGVGGALALGLLAVGGIWMSRQTSTPAPDIRPLSAGAVGEKTPLRELPPPGTPAETPRDNHTELQANDARPAPEGSPAGTVDEVHTDKPVLAAAVLAQGTQPPRANDSEGSRPTRRPARTVGAARDGRSPAARTDSERTEEARAPIAATGVLSLKVKGYVKDVVVDGESHGRKYQLELPAGVHRLEVRGNQFTRPYSTPITILAGEQTEHHVELEAIP</sequence>
<dbReference type="Proteomes" id="UP000662747">
    <property type="component" value="Chromosome"/>
</dbReference>
<evidence type="ECO:0000256" key="3">
    <source>
        <dbReference type="ARBA" id="ARBA00022777"/>
    </source>
</evidence>
<dbReference type="PANTHER" id="PTHR43289:SF34">
    <property type="entry name" value="SERINE_THREONINE-PROTEIN KINASE YBDM-RELATED"/>
    <property type="match status" value="1"/>
</dbReference>
<dbReference type="InterPro" id="IPR017441">
    <property type="entry name" value="Protein_kinase_ATP_BS"/>
</dbReference>
<feature type="region of interest" description="Disordered" evidence="6">
    <location>
        <begin position="336"/>
        <end position="403"/>
    </location>
</feature>
<dbReference type="SMART" id="SM00220">
    <property type="entry name" value="S_TKc"/>
    <property type="match status" value="1"/>
</dbReference>
<dbReference type="InterPro" id="IPR000719">
    <property type="entry name" value="Prot_kinase_dom"/>
</dbReference>
<feature type="region of interest" description="Disordered" evidence="6">
    <location>
        <begin position="446"/>
        <end position="504"/>
    </location>
</feature>
<proteinExistence type="predicted"/>
<dbReference type="PROSITE" id="PS50011">
    <property type="entry name" value="PROTEIN_KINASE_DOM"/>
    <property type="match status" value="1"/>
</dbReference>
<dbReference type="InterPro" id="IPR008271">
    <property type="entry name" value="Ser/Thr_kinase_AS"/>
</dbReference>
<keyword evidence="2 5" id="KW-0547">Nucleotide-binding</keyword>
<dbReference type="SUPFAM" id="SSF56112">
    <property type="entry name" value="Protein kinase-like (PK-like)"/>
    <property type="match status" value="1"/>
</dbReference>
<keyword evidence="3 8" id="KW-0418">Kinase</keyword>
<dbReference type="Pfam" id="PF00069">
    <property type="entry name" value="Pkinase"/>
    <property type="match status" value="1"/>
</dbReference>
<evidence type="ECO:0000256" key="4">
    <source>
        <dbReference type="ARBA" id="ARBA00022840"/>
    </source>
</evidence>
<keyword evidence="9" id="KW-1185">Reference proteome</keyword>
<feature type="binding site" evidence="5">
    <location>
        <position position="92"/>
    </location>
    <ligand>
        <name>ATP</name>
        <dbReference type="ChEBI" id="CHEBI:30616"/>
    </ligand>
</feature>
<dbReference type="EMBL" id="CP071090">
    <property type="protein sequence ID" value="QSQ20219.1"/>
    <property type="molecule type" value="Genomic_DNA"/>
</dbReference>
<evidence type="ECO:0000313" key="8">
    <source>
        <dbReference type="EMBL" id="QSQ20219.1"/>
    </source>
</evidence>
<reference evidence="8 9" key="1">
    <citation type="submission" date="2021-02" db="EMBL/GenBank/DDBJ databases">
        <title>De Novo genome assembly of isolated myxobacteria.</title>
        <authorList>
            <person name="Stevens D.C."/>
        </authorList>
    </citation>
    <scope>NUCLEOTIDE SEQUENCE [LARGE SCALE GENOMIC DNA]</scope>
    <source>
        <strain evidence="9">SCPEA02</strain>
    </source>
</reference>
<dbReference type="Gene3D" id="1.10.510.10">
    <property type="entry name" value="Transferase(Phosphotransferase) domain 1"/>
    <property type="match status" value="1"/>
</dbReference>
<evidence type="ECO:0000256" key="6">
    <source>
        <dbReference type="SAM" id="MobiDB-lite"/>
    </source>
</evidence>
<evidence type="ECO:0000256" key="2">
    <source>
        <dbReference type="ARBA" id="ARBA00022741"/>
    </source>
</evidence>
<keyword evidence="1" id="KW-0808">Transferase</keyword>